<name>A0A1M2VK27_TRAPU</name>
<dbReference type="OMA" id="HESANVC"/>
<accession>A0A1M2VK27</accession>
<evidence type="ECO:0000256" key="1">
    <source>
        <dbReference type="SAM" id="MobiDB-lite"/>
    </source>
</evidence>
<proteinExistence type="predicted"/>
<gene>
    <name evidence="2" type="ORF">TRAPUB_1195</name>
</gene>
<evidence type="ECO:0000313" key="3">
    <source>
        <dbReference type="Proteomes" id="UP000184267"/>
    </source>
</evidence>
<protein>
    <submittedName>
        <fullName evidence="2">Uncharacterized protein</fullName>
    </submittedName>
</protein>
<dbReference type="AlphaFoldDB" id="A0A1M2VK27"/>
<keyword evidence="3" id="KW-1185">Reference proteome</keyword>
<sequence>MEETKKLFSMTLREGLITDESDLASLRLNILAAIIRVERIRREVYADRSLLANVKNWWGGLSQGIRFLEDELNNLRAKLAERNSKEREARASQGLTAGLLFFSNNTGFADEHDSAALDGSLWKGDASVASPAQDALRQPKPTDSQPAQARRHTHHMISDADLQSLLFLALAPPLLTEEGKHRRATQRAALRHLSKLYGLDPSSACGGDARFLKRTSKHRTGFKSLGRLLRRAYGVSPPGIGGDAREPLVDPESLLPPYAEGDDDDDAGWDSDTE</sequence>
<comment type="caution">
    <text evidence="2">The sequence shown here is derived from an EMBL/GenBank/DDBJ whole genome shotgun (WGS) entry which is preliminary data.</text>
</comment>
<feature type="region of interest" description="Disordered" evidence="1">
    <location>
        <begin position="235"/>
        <end position="274"/>
    </location>
</feature>
<feature type="region of interest" description="Disordered" evidence="1">
    <location>
        <begin position="128"/>
        <end position="154"/>
    </location>
</feature>
<organism evidence="2 3">
    <name type="scientific">Trametes pubescens</name>
    <name type="common">White-rot fungus</name>
    <dbReference type="NCBI Taxonomy" id="154538"/>
    <lineage>
        <taxon>Eukaryota</taxon>
        <taxon>Fungi</taxon>
        <taxon>Dikarya</taxon>
        <taxon>Basidiomycota</taxon>
        <taxon>Agaricomycotina</taxon>
        <taxon>Agaricomycetes</taxon>
        <taxon>Polyporales</taxon>
        <taxon>Polyporaceae</taxon>
        <taxon>Trametes</taxon>
    </lineage>
</organism>
<evidence type="ECO:0000313" key="2">
    <source>
        <dbReference type="EMBL" id="OJT07916.1"/>
    </source>
</evidence>
<dbReference type="Proteomes" id="UP000184267">
    <property type="component" value="Unassembled WGS sequence"/>
</dbReference>
<reference evidence="2 3" key="1">
    <citation type="submission" date="2016-10" db="EMBL/GenBank/DDBJ databases">
        <title>Genome sequence of the basidiomycete white-rot fungus Trametes pubescens.</title>
        <authorList>
            <person name="Makela M.R."/>
            <person name="Granchi Z."/>
            <person name="Peng M."/>
            <person name="De Vries R.P."/>
            <person name="Grigoriev I."/>
            <person name="Riley R."/>
            <person name="Hilden K."/>
        </authorList>
    </citation>
    <scope>NUCLEOTIDE SEQUENCE [LARGE SCALE GENOMIC DNA]</scope>
    <source>
        <strain evidence="2 3">FBCC735</strain>
    </source>
</reference>
<dbReference type="EMBL" id="MNAD01001100">
    <property type="protein sequence ID" value="OJT07916.1"/>
    <property type="molecule type" value="Genomic_DNA"/>
</dbReference>
<feature type="compositionally biased region" description="Acidic residues" evidence="1">
    <location>
        <begin position="260"/>
        <end position="274"/>
    </location>
</feature>